<evidence type="ECO:0000259" key="8">
    <source>
        <dbReference type="PROSITE" id="PS50950"/>
    </source>
</evidence>
<evidence type="ECO:0000256" key="7">
    <source>
        <dbReference type="SAM" id="MobiDB-lite"/>
    </source>
</evidence>
<dbReference type="Pfam" id="PF13359">
    <property type="entry name" value="DDE_Tnp_4"/>
    <property type="match status" value="1"/>
</dbReference>
<feature type="domain" description="THAP-type" evidence="8">
    <location>
        <begin position="19"/>
        <end position="109"/>
    </location>
</feature>
<keyword evidence="10" id="KW-1185">Reference proteome</keyword>
<evidence type="ECO:0000256" key="3">
    <source>
        <dbReference type="ARBA" id="ARBA00022771"/>
    </source>
</evidence>
<dbReference type="PANTHER" id="PTHR23080">
    <property type="entry name" value="THAP DOMAIN PROTEIN"/>
    <property type="match status" value="1"/>
</dbReference>
<feature type="compositionally biased region" description="Low complexity" evidence="7">
    <location>
        <begin position="164"/>
        <end position="177"/>
    </location>
</feature>
<dbReference type="InterPro" id="IPR027806">
    <property type="entry name" value="HARBI1_dom"/>
</dbReference>
<dbReference type="AlphaFoldDB" id="A0A8W8MKB5"/>
<protein>
    <recommendedName>
        <fullName evidence="8">THAP-type domain-containing protein</fullName>
    </recommendedName>
</protein>
<dbReference type="SMART" id="SM00980">
    <property type="entry name" value="THAP"/>
    <property type="match status" value="1"/>
</dbReference>
<keyword evidence="5 6" id="KW-0238">DNA-binding</keyword>
<evidence type="ECO:0000256" key="2">
    <source>
        <dbReference type="ARBA" id="ARBA00022723"/>
    </source>
</evidence>
<sequence>MLGSSEVRGKASLDTVYEMGKNDFCVAYGCNHHRAYGATCTFFTFPEDPEYFQRWTNACKRDVVYESGKRTKWTPSEYQKLCSCHFESDRCPDPKSRKPGNKNKIPTIFSHKARACNMYIFTYAITKIINKSKHEKPKRRRPNKLMIRSHDKLQEPSPTVSSFSESTASVDTVSDTTNQHESLQESLRVVEAPERNGHDYLQTLSDRKSFQNFEDLSSSDPDFTKFFNSVQKDSKIYQEMCSKNQIFKMEVIQQNKQLFNFYTGLDLDVFNSLFTYLQRKASSMQYFHGERTTYVQPFNLDGYGVKRKPGVTRQLSLQEEFFSVLYRLQTGHLLEECSLRFGVSSSQFSRNFTTWINLLSMELELLCKNAEPDEDVGLASCFKPFPNLRVILDCTELFSETPSSVEYHKQTHSNYKHHSTIKFLVGIHPSGAVTYISKAYPGKSSDKQITQESLDLIDSLIPGQKVMVDRGFTIEEDLPCGVKLVIPSFKGASRQQLTANELSKSKVISRARVHVERCMRRIKSFNILRQELKLSQVDVYEQIFKTCAYLVNFQNPYLKSDDYGVSELKHNADT</sequence>
<evidence type="ECO:0000256" key="6">
    <source>
        <dbReference type="PROSITE-ProRule" id="PRU00309"/>
    </source>
</evidence>
<proteinExistence type="predicted"/>
<comment type="cofactor">
    <cofactor evidence="1">
        <name>a divalent metal cation</name>
        <dbReference type="ChEBI" id="CHEBI:60240"/>
    </cofactor>
</comment>
<dbReference type="GO" id="GO:0003677">
    <property type="term" value="F:DNA binding"/>
    <property type="evidence" value="ECO:0007669"/>
    <property type="project" value="UniProtKB-UniRule"/>
</dbReference>
<evidence type="ECO:0000313" key="10">
    <source>
        <dbReference type="Proteomes" id="UP000005408"/>
    </source>
</evidence>
<evidence type="ECO:0000256" key="1">
    <source>
        <dbReference type="ARBA" id="ARBA00001968"/>
    </source>
</evidence>
<feature type="compositionally biased region" description="Basic residues" evidence="7">
    <location>
        <begin position="132"/>
        <end position="143"/>
    </location>
</feature>
<dbReference type="SMART" id="SM00692">
    <property type="entry name" value="DM3"/>
    <property type="match status" value="1"/>
</dbReference>
<reference evidence="9" key="1">
    <citation type="submission" date="2022-08" db="UniProtKB">
        <authorList>
            <consortium name="EnsemblMetazoa"/>
        </authorList>
    </citation>
    <scope>IDENTIFICATION</scope>
    <source>
        <strain evidence="9">05x7-T-G4-1.051#20</strain>
    </source>
</reference>
<dbReference type="InterPro" id="IPR027805">
    <property type="entry name" value="Transposase_HTH_dom"/>
</dbReference>
<dbReference type="Proteomes" id="UP000005408">
    <property type="component" value="Unassembled WGS sequence"/>
</dbReference>
<name>A0A8W8MKB5_MAGGI</name>
<evidence type="ECO:0000256" key="4">
    <source>
        <dbReference type="ARBA" id="ARBA00022833"/>
    </source>
</evidence>
<feature type="region of interest" description="Disordered" evidence="7">
    <location>
        <begin position="132"/>
        <end position="184"/>
    </location>
</feature>
<dbReference type="Pfam" id="PF05485">
    <property type="entry name" value="THAP"/>
    <property type="match status" value="1"/>
</dbReference>
<dbReference type="EnsemblMetazoa" id="G33440.1">
    <property type="protein sequence ID" value="G33440.1:cds"/>
    <property type="gene ID" value="G33440"/>
</dbReference>
<dbReference type="PROSITE" id="PS50950">
    <property type="entry name" value="ZF_THAP"/>
    <property type="match status" value="1"/>
</dbReference>
<keyword evidence="2" id="KW-0479">Metal-binding</keyword>
<dbReference type="SUPFAM" id="SSF57716">
    <property type="entry name" value="Glucocorticoid receptor-like (DNA-binding domain)"/>
    <property type="match status" value="1"/>
</dbReference>
<dbReference type="InterPro" id="IPR006612">
    <property type="entry name" value="THAP_Znf"/>
</dbReference>
<dbReference type="GO" id="GO:0008270">
    <property type="term" value="F:zinc ion binding"/>
    <property type="evidence" value="ECO:0007669"/>
    <property type="project" value="UniProtKB-KW"/>
</dbReference>
<evidence type="ECO:0000256" key="5">
    <source>
        <dbReference type="ARBA" id="ARBA00023125"/>
    </source>
</evidence>
<dbReference type="Pfam" id="PF13613">
    <property type="entry name" value="HTH_Tnp_4"/>
    <property type="match status" value="1"/>
</dbReference>
<keyword evidence="4" id="KW-0862">Zinc</keyword>
<organism evidence="9 10">
    <name type="scientific">Magallana gigas</name>
    <name type="common">Pacific oyster</name>
    <name type="synonym">Crassostrea gigas</name>
    <dbReference type="NCBI Taxonomy" id="29159"/>
    <lineage>
        <taxon>Eukaryota</taxon>
        <taxon>Metazoa</taxon>
        <taxon>Spiralia</taxon>
        <taxon>Lophotrochozoa</taxon>
        <taxon>Mollusca</taxon>
        <taxon>Bivalvia</taxon>
        <taxon>Autobranchia</taxon>
        <taxon>Pteriomorphia</taxon>
        <taxon>Ostreida</taxon>
        <taxon>Ostreoidea</taxon>
        <taxon>Ostreidae</taxon>
        <taxon>Magallana</taxon>
    </lineage>
</organism>
<accession>A0A8W8MKB5</accession>
<keyword evidence="3 6" id="KW-0863">Zinc-finger</keyword>
<evidence type="ECO:0000313" key="9">
    <source>
        <dbReference type="EnsemblMetazoa" id="G33440.1:cds"/>
    </source>
</evidence>